<dbReference type="GO" id="GO:0004673">
    <property type="term" value="F:protein histidine kinase activity"/>
    <property type="evidence" value="ECO:0007669"/>
    <property type="project" value="UniProtKB-EC"/>
</dbReference>
<dbReference type="SMART" id="SM00091">
    <property type="entry name" value="PAS"/>
    <property type="match status" value="3"/>
</dbReference>
<keyword evidence="3" id="KW-0597">Phosphoprotein</keyword>
<dbReference type="Proteomes" id="UP000885753">
    <property type="component" value="Unassembled WGS sequence"/>
</dbReference>
<dbReference type="Pfam" id="PF00989">
    <property type="entry name" value="PAS"/>
    <property type="match status" value="1"/>
</dbReference>
<dbReference type="PANTHER" id="PTHR43304:SF1">
    <property type="entry name" value="PAC DOMAIN-CONTAINING PROTEIN"/>
    <property type="match status" value="1"/>
</dbReference>
<dbReference type="InterPro" id="IPR052162">
    <property type="entry name" value="Sensor_kinase/Photoreceptor"/>
</dbReference>
<evidence type="ECO:0000256" key="3">
    <source>
        <dbReference type="ARBA" id="ARBA00022553"/>
    </source>
</evidence>
<evidence type="ECO:0000313" key="9">
    <source>
        <dbReference type="EMBL" id="HER39857.1"/>
    </source>
</evidence>
<dbReference type="InterPro" id="IPR001610">
    <property type="entry name" value="PAC"/>
</dbReference>
<evidence type="ECO:0000259" key="8">
    <source>
        <dbReference type="PROSITE" id="PS50113"/>
    </source>
</evidence>
<proteinExistence type="predicted"/>
<dbReference type="InterPro" id="IPR000014">
    <property type="entry name" value="PAS"/>
</dbReference>
<dbReference type="SMART" id="SM00086">
    <property type="entry name" value="PAC"/>
    <property type="match status" value="2"/>
</dbReference>
<name>A0A7C2MFP7_9FLAO</name>
<dbReference type="GO" id="GO:0006355">
    <property type="term" value="P:regulation of DNA-templated transcription"/>
    <property type="evidence" value="ECO:0007669"/>
    <property type="project" value="InterPro"/>
</dbReference>
<reference evidence="9" key="1">
    <citation type="journal article" date="2020" name="mSystems">
        <title>Genome- and Community-Level Interaction Insights into Carbon Utilization and Element Cycling Functions of Hydrothermarchaeota in Hydrothermal Sediment.</title>
        <authorList>
            <person name="Zhou Z."/>
            <person name="Liu Y."/>
            <person name="Xu W."/>
            <person name="Pan J."/>
            <person name="Luo Z.H."/>
            <person name="Li M."/>
        </authorList>
    </citation>
    <scope>NUCLEOTIDE SEQUENCE [LARGE SCALE GENOMIC DNA]</scope>
    <source>
        <strain evidence="9">SpSt-1235</strain>
    </source>
</reference>
<keyword evidence="5" id="KW-0418">Kinase</keyword>
<dbReference type="PROSITE" id="PS50112">
    <property type="entry name" value="PAS"/>
    <property type="match status" value="2"/>
</dbReference>
<dbReference type="AlphaFoldDB" id="A0A7C2MFP7"/>
<feature type="domain" description="PAS" evidence="7">
    <location>
        <begin position="91"/>
        <end position="161"/>
    </location>
</feature>
<evidence type="ECO:0000256" key="2">
    <source>
        <dbReference type="ARBA" id="ARBA00012438"/>
    </source>
</evidence>
<dbReference type="Gene3D" id="3.30.450.20">
    <property type="entry name" value="PAS domain"/>
    <property type="match status" value="3"/>
</dbReference>
<dbReference type="InterPro" id="IPR035965">
    <property type="entry name" value="PAS-like_dom_sf"/>
</dbReference>
<evidence type="ECO:0000256" key="6">
    <source>
        <dbReference type="SAM" id="Coils"/>
    </source>
</evidence>
<comment type="caution">
    <text evidence="9">The sequence shown here is derived from an EMBL/GenBank/DDBJ whole genome shotgun (WGS) entry which is preliminary data.</text>
</comment>
<dbReference type="InterPro" id="IPR013655">
    <property type="entry name" value="PAS_fold_3"/>
</dbReference>
<dbReference type="PANTHER" id="PTHR43304">
    <property type="entry name" value="PHYTOCHROME-LIKE PROTEIN CPH1"/>
    <property type="match status" value="1"/>
</dbReference>
<protein>
    <recommendedName>
        <fullName evidence="2">histidine kinase</fullName>
        <ecNumber evidence="2">2.7.13.3</ecNumber>
    </recommendedName>
</protein>
<evidence type="ECO:0000256" key="4">
    <source>
        <dbReference type="ARBA" id="ARBA00022679"/>
    </source>
</evidence>
<comment type="catalytic activity">
    <reaction evidence="1">
        <text>ATP + protein L-histidine = ADP + protein N-phospho-L-histidine.</text>
        <dbReference type="EC" id="2.7.13.3"/>
    </reaction>
</comment>
<evidence type="ECO:0000256" key="1">
    <source>
        <dbReference type="ARBA" id="ARBA00000085"/>
    </source>
</evidence>
<dbReference type="EMBL" id="DSEE01000105">
    <property type="protein sequence ID" value="HER39857.1"/>
    <property type="molecule type" value="Genomic_DNA"/>
</dbReference>
<evidence type="ECO:0000256" key="5">
    <source>
        <dbReference type="ARBA" id="ARBA00022777"/>
    </source>
</evidence>
<sequence>MPDIVLVDHIAGFNHTEKFLKFLEQKGWDLPIILLIDVASEREAINLQSNGVDDYIFLDRPNRLPISARKIRKKYFFKKEKERLETKLSQNDRKYKGLIENSADAIMILHPNGQNSYVSPPVERILGYSQDEVEELNFYSLVNPEDSSAIEEGFLACLEMPDLPLSGIPIRVKGKSGNYFWLEATLTNLLNEPAINGIVANFRDITRNKLAELENRESEEKYRSFFENSMDGILITVTDGKILAANPAACRMFQRTEEEICKVGRFGIVDPEDQRVATAIEERQEKGYVKAEVTFLRKDGSKFPGEVTSSVFISASGENRTSMILRDLSEKERAEKEKEAVLQKLREKSAKLQTAQRIAKLGYWEQDLESQSLYWTDEVYRIWGTNKESYKPSLDSLRSTIHPEDQEKFISENAAAMAGLRYLDFEHRILLPNGSVKWVHERGIIFY</sequence>
<dbReference type="EC" id="2.7.13.3" evidence="2"/>
<evidence type="ECO:0000259" key="7">
    <source>
        <dbReference type="PROSITE" id="PS50112"/>
    </source>
</evidence>
<feature type="domain" description="PAC" evidence="8">
    <location>
        <begin position="289"/>
        <end position="340"/>
    </location>
</feature>
<dbReference type="InterPro" id="IPR000700">
    <property type="entry name" value="PAS-assoc_C"/>
</dbReference>
<dbReference type="NCBIfam" id="TIGR00229">
    <property type="entry name" value="sensory_box"/>
    <property type="match status" value="2"/>
</dbReference>
<organism evidence="9">
    <name type="scientific">Salinimicrobium catena</name>
    <dbReference type="NCBI Taxonomy" id="390640"/>
    <lineage>
        <taxon>Bacteria</taxon>
        <taxon>Pseudomonadati</taxon>
        <taxon>Bacteroidota</taxon>
        <taxon>Flavobacteriia</taxon>
        <taxon>Flavobacteriales</taxon>
        <taxon>Flavobacteriaceae</taxon>
        <taxon>Salinimicrobium</taxon>
    </lineage>
</organism>
<keyword evidence="6" id="KW-0175">Coiled coil</keyword>
<dbReference type="SUPFAM" id="SSF55785">
    <property type="entry name" value="PYP-like sensor domain (PAS domain)"/>
    <property type="match status" value="3"/>
</dbReference>
<keyword evidence="4" id="KW-0808">Transferase</keyword>
<feature type="domain" description="PAC" evidence="8">
    <location>
        <begin position="166"/>
        <end position="217"/>
    </location>
</feature>
<dbReference type="PROSITE" id="PS50113">
    <property type="entry name" value="PAC"/>
    <property type="match status" value="2"/>
</dbReference>
<dbReference type="CDD" id="cd00130">
    <property type="entry name" value="PAS"/>
    <property type="match status" value="3"/>
</dbReference>
<gene>
    <name evidence="9" type="ORF">ENO10_01410</name>
</gene>
<feature type="domain" description="PAS" evidence="7">
    <location>
        <begin position="218"/>
        <end position="274"/>
    </location>
</feature>
<feature type="coiled-coil region" evidence="6">
    <location>
        <begin position="328"/>
        <end position="355"/>
    </location>
</feature>
<dbReference type="Pfam" id="PF08447">
    <property type="entry name" value="PAS_3"/>
    <property type="match status" value="1"/>
</dbReference>
<accession>A0A7C2MFP7</accession>
<dbReference type="InterPro" id="IPR013767">
    <property type="entry name" value="PAS_fold"/>
</dbReference>
<dbReference type="Pfam" id="PF13426">
    <property type="entry name" value="PAS_9"/>
    <property type="match status" value="1"/>
</dbReference>